<dbReference type="SUPFAM" id="SSF56112">
    <property type="entry name" value="Protein kinase-like (PK-like)"/>
    <property type="match status" value="1"/>
</dbReference>
<feature type="region of interest" description="Disordered" evidence="6">
    <location>
        <begin position="433"/>
        <end position="460"/>
    </location>
</feature>
<name>A0A068RSK4_9FUNG</name>
<evidence type="ECO:0000256" key="1">
    <source>
        <dbReference type="ARBA" id="ARBA00022527"/>
    </source>
</evidence>
<reference evidence="8" key="1">
    <citation type="submission" date="2013-08" db="EMBL/GenBank/DDBJ databases">
        <title>Gene expansion shapes genome architecture in the human pathogen Lichtheimia corymbifera: an evolutionary genomics analysis in the ancient terrestrial Mucorales (Mucoromycotina).</title>
        <authorList>
            <person name="Schwartze V.U."/>
            <person name="Winter S."/>
            <person name="Shelest E."/>
            <person name="Marcet-Houben M."/>
            <person name="Horn F."/>
            <person name="Wehner S."/>
            <person name="Hoffmann K."/>
            <person name="Riege K."/>
            <person name="Sammeth M."/>
            <person name="Nowrousian M."/>
            <person name="Valiante V."/>
            <person name="Linde J."/>
            <person name="Jacobsen I.D."/>
            <person name="Marz M."/>
            <person name="Brakhage A.A."/>
            <person name="Gabaldon T."/>
            <person name="Bocker S."/>
            <person name="Voigt K."/>
        </authorList>
    </citation>
    <scope>NUCLEOTIDE SEQUENCE [LARGE SCALE GENOMIC DNA]</scope>
    <source>
        <strain evidence="8">FSU 9682</strain>
    </source>
</reference>
<dbReference type="PANTHER" id="PTHR24350">
    <property type="entry name" value="SERINE/THREONINE-PROTEIN KINASE IAL-RELATED"/>
    <property type="match status" value="1"/>
</dbReference>
<evidence type="ECO:0000256" key="3">
    <source>
        <dbReference type="ARBA" id="ARBA00022741"/>
    </source>
</evidence>
<protein>
    <recommendedName>
        <fullName evidence="7">Protein kinase domain-containing protein</fullName>
    </recommendedName>
</protein>
<dbReference type="Pfam" id="PF00069">
    <property type="entry name" value="Pkinase"/>
    <property type="match status" value="1"/>
</dbReference>
<evidence type="ECO:0000256" key="2">
    <source>
        <dbReference type="ARBA" id="ARBA00022679"/>
    </source>
</evidence>
<organism evidence="8 9">
    <name type="scientific">Lichtheimia corymbifera JMRC:FSU:9682</name>
    <dbReference type="NCBI Taxonomy" id="1263082"/>
    <lineage>
        <taxon>Eukaryota</taxon>
        <taxon>Fungi</taxon>
        <taxon>Fungi incertae sedis</taxon>
        <taxon>Mucoromycota</taxon>
        <taxon>Mucoromycotina</taxon>
        <taxon>Mucoromycetes</taxon>
        <taxon>Mucorales</taxon>
        <taxon>Lichtheimiaceae</taxon>
        <taxon>Lichtheimia</taxon>
    </lineage>
</organism>
<dbReference type="PROSITE" id="PS50011">
    <property type="entry name" value="PROTEIN_KINASE_DOM"/>
    <property type="match status" value="1"/>
</dbReference>
<sequence>MPRFSLGSYLPATSRQQQEEQQQQQQHTDILKGWWTKLVDKFTAERDDFGDLSPDRPPLPFIASLGDAGTGSNIGRNLPPNTPQASSSSASENSSGINRFTRAKRIAPQAEVAPVTHRLSADERAFRGALYTIIEESETILSLSSQTMTRPRPLSSSLDDDKLKRISITSNGTNASGDSSGSSTSSSSASYHPPPLWPSQPQKREPQFRHHVIGDEAKCRRKFIKMVQSAKKFHNEYKGVIPKEMQVVFNAYDNVQCIRLEVDGKIEDHKFCGNSQFIPPELSTHGTFHNSRVDVWVLGVNLYRMLVGRYPFVANNDRKLFKKMLSADFSLPQDCSEDAKDLLRRMLAPDTTRASLDLVLHHPWVNPYKVAVPPTATSSEEEDTTSSASRDPTPPSTIEQRLPTTQQQQPEPPLMTTDQEIPAAVQSQPSISVVVENESSSSSTEKPKKQRSRRRPLRKAMHVIKRATLFVVRGPYPPPSRPYHEFGRPLQAS</sequence>
<dbReference type="InterPro" id="IPR011009">
    <property type="entry name" value="Kinase-like_dom_sf"/>
</dbReference>
<dbReference type="STRING" id="1263082.A0A068RSK4"/>
<evidence type="ECO:0000313" key="8">
    <source>
        <dbReference type="EMBL" id="CDH52582.1"/>
    </source>
</evidence>
<feature type="compositionally biased region" description="Basic residues" evidence="6">
    <location>
        <begin position="448"/>
        <end position="460"/>
    </location>
</feature>
<dbReference type="VEuPathDB" id="FungiDB:LCOR_04039.1"/>
<feature type="compositionally biased region" description="Low complexity" evidence="6">
    <location>
        <begin position="433"/>
        <end position="444"/>
    </location>
</feature>
<evidence type="ECO:0000259" key="7">
    <source>
        <dbReference type="PROSITE" id="PS50011"/>
    </source>
</evidence>
<evidence type="ECO:0000313" key="9">
    <source>
        <dbReference type="Proteomes" id="UP000027586"/>
    </source>
</evidence>
<dbReference type="Gene3D" id="1.10.510.10">
    <property type="entry name" value="Transferase(Phosphotransferase) domain 1"/>
    <property type="match status" value="1"/>
</dbReference>
<dbReference type="EMBL" id="CBTN010000014">
    <property type="protein sequence ID" value="CDH52582.1"/>
    <property type="molecule type" value="Genomic_DNA"/>
</dbReference>
<dbReference type="AlphaFoldDB" id="A0A068RSK4"/>
<dbReference type="GO" id="GO:0004674">
    <property type="term" value="F:protein serine/threonine kinase activity"/>
    <property type="evidence" value="ECO:0007669"/>
    <property type="project" value="UniProtKB-KW"/>
</dbReference>
<gene>
    <name evidence="8" type="ORF">LCOR_04039.1</name>
</gene>
<keyword evidence="1" id="KW-0723">Serine/threonine-protein kinase</keyword>
<dbReference type="SMART" id="SM00220">
    <property type="entry name" value="S_TKc"/>
    <property type="match status" value="1"/>
</dbReference>
<proteinExistence type="predicted"/>
<dbReference type="InterPro" id="IPR000719">
    <property type="entry name" value="Prot_kinase_dom"/>
</dbReference>
<keyword evidence="4" id="KW-0418">Kinase</keyword>
<dbReference type="GO" id="GO:0005524">
    <property type="term" value="F:ATP binding"/>
    <property type="evidence" value="ECO:0007669"/>
    <property type="project" value="UniProtKB-KW"/>
</dbReference>
<feature type="compositionally biased region" description="Low complexity" evidence="6">
    <location>
        <begin position="169"/>
        <end position="190"/>
    </location>
</feature>
<evidence type="ECO:0000256" key="6">
    <source>
        <dbReference type="SAM" id="MobiDB-lite"/>
    </source>
</evidence>
<accession>A0A068RSK4</accession>
<evidence type="ECO:0000256" key="5">
    <source>
        <dbReference type="ARBA" id="ARBA00022840"/>
    </source>
</evidence>
<dbReference type="OrthoDB" id="410920at2759"/>
<keyword evidence="5" id="KW-0067">ATP-binding</keyword>
<evidence type="ECO:0000256" key="4">
    <source>
        <dbReference type="ARBA" id="ARBA00022777"/>
    </source>
</evidence>
<keyword evidence="9" id="KW-1185">Reference proteome</keyword>
<dbReference type="InterPro" id="IPR030616">
    <property type="entry name" value="Aur-like"/>
</dbReference>
<feature type="compositionally biased region" description="Low complexity" evidence="6">
    <location>
        <begin position="403"/>
        <end position="415"/>
    </location>
</feature>
<feature type="compositionally biased region" description="Low complexity" evidence="6">
    <location>
        <begin position="85"/>
        <end position="95"/>
    </location>
</feature>
<comment type="caution">
    <text evidence="8">The sequence shown here is derived from an EMBL/GenBank/DDBJ whole genome shotgun (WGS) entry which is preliminary data.</text>
</comment>
<dbReference type="Proteomes" id="UP000027586">
    <property type="component" value="Unassembled WGS sequence"/>
</dbReference>
<feature type="domain" description="Protein kinase" evidence="7">
    <location>
        <begin position="59"/>
        <end position="365"/>
    </location>
</feature>
<feature type="region of interest" description="Disordered" evidence="6">
    <location>
        <begin position="1"/>
        <end position="28"/>
    </location>
</feature>
<feature type="region of interest" description="Disordered" evidence="6">
    <location>
        <begin position="49"/>
        <end position="97"/>
    </location>
</feature>
<feature type="region of interest" description="Disordered" evidence="6">
    <location>
        <begin position="143"/>
        <end position="207"/>
    </location>
</feature>
<feature type="region of interest" description="Disordered" evidence="6">
    <location>
        <begin position="374"/>
        <end position="415"/>
    </location>
</feature>
<keyword evidence="2" id="KW-0808">Transferase</keyword>
<keyword evidence="3" id="KW-0547">Nucleotide-binding</keyword>
<feature type="region of interest" description="Disordered" evidence="6">
    <location>
        <begin position="473"/>
        <end position="493"/>
    </location>
</feature>